<evidence type="ECO:0000256" key="6">
    <source>
        <dbReference type="ARBA" id="ARBA00023157"/>
    </source>
</evidence>
<dbReference type="Proteomes" id="UP000800082">
    <property type="component" value="Unassembled WGS sequence"/>
</dbReference>
<name>A0A6A5RVC3_9PLEO</name>
<feature type="signal peptide" evidence="9">
    <location>
        <begin position="1"/>
        <end position="18"/>
    </location>
</feature>
<dbReference type="RefSeq" id="XP_033452659.1">
    <property type="nucleotide sequence ID" value="XM_033597789.1"/>
</dbReference>
<dbReference type="AlphaFoldDB" id="A0A6A5RVC3"/>
<evidence type="ECO:0000256" key="5">
    <source>
        <dbReference type="ARBA" id="ARBA00022801"/>
    </source>
</evidence>
<evidence type="ECO:0000256" key="1">
    <source>
        <dbReference type="ARBA" id="ARBA00009006"/>
    </source>
</evidence>
<feature type="chain" id="PRO_5025585327" description="ribonuclease T1" evidence="9">
    <location>
        <begin position="19"/>
        <end position="159"/>
    </location>
</feature>
<keyword evidence="6" id="KW-1015">Disulfide bond</keyword>
<dbReference type="GO" id="GO:0003723">
    <property type="term" value="F:RNA binding"/>
    <property type="evidence" value="ECO:0007669"/>
    <property type="project" value="InterPro"/>
</dbReference>
<keyword evidence="3" id="KW-0540">Nuclease</keyword>
<dbReference type="Pfam" id="PF00545">
    <property type="entry name" value="Ribonuclease"/>
    <property type="match status" value="1"/>
</dbReference>
<dbReference type="EC" id="4.6.1.24" evidence="2"/>
<dbReference type="PANTHER" id="PTHR42104">
    <property type="entry name" value="EXTRACELLULAR GUANYL-SPECIFIC RIBONUCLEASE RNTA (AFU_ORTHOLOGUE AFUA_4G03230)"/>
    <property type="match status" value="1"/>
</dbReference>
<keyword evidence="11" id="KW-1185">Reference proteome</keyword>
<keyword evidence="5" id="KW-0378">Hydrolase</keyword>
<dbReference type="Gene3D" id="3.10.450.30">
    <property type="entry name" value="Microbial ribonucleases"/>
    <property type="match status" value="1"/>
</dbReference>
<dbReference type="GO" id="GO:0016787">
    <property type="term" value="F:hydrolase activity"/>
    <property type="evidence" value="ECO:0007669"/>
    <property type="project" value="UniProtKB-KW"/>
</dbReference>
<comment type="catalytic activity">
    <reaction evidence="8">
        <text>[RNA] containing guanosine + H2O = an [RNA fragment]-3'-guanosine-3'-phosphate + a 5'-hydroxy-ribonucleotide-3'-[RNA fragment].</text>
        <dbReference type="EC" id="4.6.1.24"/>
    </reaction>
</comment>
<dbReference type="GO" id="GO:0046589">
    <property type="term" value="F:ribonuclease T1 activity"/>
    <property type="evidence" value="ECO:0007669"/>
    <property type="project" value="UniProtKB-EC"/>
</dbReference>
<evidence type="ECO:0000256" key="7">
    <source>
        <dbReference type="ARBA" id="ARBA00023239"/>
    </source>
</evidence>
<protein>
    <recommendedName>
        <fullName evidence="2">ribonuclease T1</fullName>
        <ecNumber evidence="2">4.6.1.24</ecNumber>
    </recommendedName>
</protein>
<keyword evidence="7" id="KW-0456">Lyase</keyword>
<evidence type="ECO:0000256" key="3">
    <source>
        <dbReference type="ARBA" id="ARBA00022722"/>
    </source>
</evidence>
<proteinExistence type="inferred from homology"/>
<dbReference type="InterPro" id="IPR000026">
    <property type="entry name" value="N1-like"/>
</dbReference>
<keyword evidence="4" id="KW-0255">Endonuclease</keyword>
<sequence length="159" mass="16975">MHLSQLFVPFAFAGMVVAFPAEVPTAQGNQITGLPTKSVKCGAKHPREQTFKAAQIKVAAEQALDLVDEGKQLGAQNYPHRYGYRDPTVKLSSQCKATDNLQEFPIMRGKYTGGDVATVPDRIVIKIKGKNKAVYCGLMTHEGAPPAPGVAGPFTSCSG</sequence>
<dbReference type="InterPro" id="IPR016191">
    <property type="entry name" value="Ribonuclease/ribotoxin"/>
</dbReference>
<evidence type="ECO:0000256" key="2">
    <source>
        <dbReference type="ARBA" id="ARBA00012549"/>
    </source>
</evidence>
<evidence type="ECO:0000256" key="4">
    <source>
        <dbReference type="ARBA" id="ARBA00022759"/>
    </source>
</evidence>
<dbReference type="SUPFAM" id="SSF53933">
    <property type="entry name" value="Microbial ribonucleases"/>
    <property type="match status" value="1"/>
</dbReference>
<evidence type="ECO:0000256" key="8">
    <source>
        <dbReference type="ARBA" id="ARBA00034015"/>
    </source>
</evidence>
<accession>A0A6A5RVC3</accession>
<comment type="similarity">
    <text evidence="1">Belongs to the ribonuclease N1/T1 family.</text>
</comment>
<reference evidence="10" key="1">
    <citation type="journal article" date="2020" name="Stud. Mycol.">
        <title>101 Dothideomycetes genomes: a test case for predicting lifestyles and emergence of pathogens.</title>
        <authorList>
            <person name="Haridas S."/>
            <person name="Albert R."/>
            <person name="Binder M."/>
            <person name="Bloem J."/>
            <person name="Labutti K."/>
            <person name="Salamov A."/>
            <person name="Andreopoulos B."/>
            <person name="Baker S."/>
            <person name="Barry K."/>
            <person name="Bills G."/>
            <person name="Bluhm B."/>
            <person name="Cannon C."/>
            <person name="Castanera R."/>
            <person name="Culley D."/>
            <person name="Daum C."/>
            <person name="Ezra D."/>
            <person name="Gonzalez J."/>
            <person name="Henrissat B."/>
            <person name="Kuo A."/>
            <person name="Liang C."/>
            <person name="Lipzen A."/>
            <person name="Lutzoni F."/>
            <person name="Magnuson J."/>
            <person name="Mondo S."/>
            <person name="Nolan M."/>
            <person name="Ohm R."/>
            <person name="Pangilinan J."/>
            <person name="Park H.-J."/>
            <person name="Ramirez L."/>
            <person name="Alfaro M."/>
            <person name="Sun H."/>
            <person name="Tritt A."/>
            <person name="Yoshinaga Y."/>
            <person name="Zwiers L.-H."/>
            <person name="Turgeon B."/>
            <person name="Goodwin S."/>
            <person name="Spatafora J."/>
            <person name="Crous P."/>
            <person name="Grigoriev I."/>
        </authorList>
    </citation>
    <scope>NUCLEOTIDE SEQUENCE</scope>
    <source>
        <strain evidence="10">CBS 183.55</strain>
    </source>
</reference>
<dbReference type="GeneID" id="54355456"/>
<evidence type="ECO:0000256" key="9">
    <source>
        <dbReference type="SAM" id="SignalP"/>
    </source>
</evidence>
<evidence type="ECO:0000313" key="10">
    <source>
        <dbReference type="EMBL" id="KAF1932411.1"/>
    </source>
</evidence>
<keyword evidence="9" id="KW-0732">Signal</keyword>
<organism evidence="10 11">
    <name type="scientific">Didymella exigua CBS 183.55</name>
    <dbReference type="NCBI Taxonomy" id="1150837"/>
    <lineage>
        <taxon>Eukaryota</taxon>
        <taxon>Fungi</taxon>
        <taxon>Dikarya</taxon>
        <taxon>Ascomycota</taxon>
        <taxon>Pezizomycotina</taxon>
        <taxon>Dothideomycetes</taxon>
        <taxon>Pleosporomycetidae</taxon>
        <taxon>Pleosporales</taxon>
        <taxon>Pleosporineae</taxon>
        <taxon>Didymellaceae</taxon>
        <taxon>Didymella</taxon>
    </lineage>
</organism>
<dbReference type="OrthoDB" id="5425539at2759"/>
<evidence type="ECO:0000313" key="11">
    <source>
        <dbReference type="Proteomes" id="UP000800082"/>
    </source>
</evidence>
<gene>
    <name evidence="10" type="ORF">M421DRAFT_89701</name>
</gene>
<dbReference type="EMBL" id="ML978959">
    <property type="protein sequence ID" value="KAF1932411.1"/>
    <property type="molecule type" value="Genomic_DNA"/>
</dbReference>
<dbReference type="PANTHER" id="PTHR42104:SF1">
    <property type="entry name" value="EXTRACELLULAR GUANYL-SPECIFIC RIBONUCLEASE RNTA (AFU_ORTHOLOGUE AFUA_4G03230)"/>
    <property type="match status" value="1"/>
</dbReference>